<protein>
    <submittedName>
        <fullName evidence="1">Uncharacterized protein</fullName>
    </submittedName>
</protein>
<name>A0A679JJT2_9HYPH</name>
<gene>
    <name evidence="1" type="ORF">MBUL_04271</name>
</gene>
<dbReference type="AlphaFoldDB" id="A0A679JJT2"/>
<accession>A0A679JJT2</accession>
<evidence type="ECO:0000313" key="1">
    <source>
        <dbReference type="EMBL" id="CAA2107659.1"/>
    </source>
</evidence>
<organism evidence="1">
    <name type="scientific">Methylobacterium bullatum</name>
    <dbReference type="NCBI Taxonomy" id="570505"/>
    <lineage>
        <taxon>Bacteria</taxon>
        <taxon>Pseudomonadati</taxon>
        <taxon>Pseudomonadota</taxon>
        <taxon>Alphaproteobacteria</taxon>
        <taxon>Hyphomicrobiales</taxon>
        <taxon>Methylobacteriaceae</taxon>
        <taxon>Methylobacterium</taxon>
    </lineage>
</organism>
<sequence length="260" mass="30093">MNKLIRFLDRNSVTKSAKLPLIHTTAAHNIENIVDTQNIQASLCDVYKTDRLNYFFVGRPAYKGYSGSETAQYWELPCCFIFDFDVVENPKRIYPFDSGAFANTKYPHYINCLKREQFEISGLDGAVSKLIGAFFGNTRSYFKMESKDRIDFEREFSLTAFDAEIKALHRLSKHDSTKGFDDRRFTIEMQKEGDLNLTVHRPLAVIAPAIYFDDPVFRNHVQNVWGAQPIGYKTHQLSINAYYGEIYTHVEYFLEQMGVI</sequence>
<proteinExistence type="predicted"/>
<reference evidence="1" key="1">
    <citation type="submission" date="2019-12" db="EMBL/GenBank/DDBJ databases">
        <authorList>
            <person name="Cremers G."/>
        </authorList>
    </citation>
    <scope>NUCLEOTIDE SEQUENCE</scope>
    <source>
        <strain evidence="1">Mbul1</strain>
    </source>
</reference>
<dbReference type="EMBL" id="LR743504">
    <property type="protein sequence ID" value="CAA2107659.1"/>
    <property type="molecule type" value="Genomic_DNA"/>
</dbReference>